<sequence length="49" mass="5324">MSVQTASDHRRGVPGGGDVCGGSCRHARPRAGGGVAGERLWAWWCSWWR</sequence>
<protein>
    <submittedName>
        <fullName evidence="2">Uncharacterized protein</fullName>
    </submittedName>
</protein>
<dbReference type="EMBL" id="JAJNDB010000012">
    <property type="protein sequence ID" value="MCD2198240.1"/>
    <property type="molecule type" value="Genomic_DNA"/>
</dbReference>
<organism evidence="2 3">
    <name type="scientific">Actinomycetospora endophytica</name>
    <dbReference type="NCBI Taxonomy" id="2291215"/>
    <lineage>
        <taxon>Bacteria</taxon>
        <taxon>Bacillati</taxon>
        <taxon>Actinomycetota</taxon>
        <taxon>Actinomycetes</taxon>
        <taxon>Pseudonocardiales</taxon>
        <taxon>Pseudonocardiaceae</taxon>
        <taxon>Actinomycetospora</taxon>
    </lineage>
</organism>
<evidence type="ECO:0000313" key="2">
    <source>
        <dbReference type="EMBL" id="MCD2198240.1"/>
    </source>
</evidence>
<dbReference type="RefSeq" id="WP_230741012.1">
    <property type="nucleotide sequence ID" value="NZ_JAJNDB010000012.1"/>
</dbReference>
<keyword evidence="3" id="KW-1185">Reference proteome</keyword>
<evidence type="ECO:0000313" key="3">
    <source>
        <dbReference type="Proteomes" id="UP001199469"/>
    </source>
</evidence>
<accession>A0ABS8PIZ4</accession>
<proteinExistence type="predicted"/>
<comment type="caution">
    <text evidence="2">The sequence shown here is derived from an EMBL/GenBank/DDBJ whole genome shotgun (WGS) entry which is preliminary data.</text>
</comment>
<reference evidence="2 3" key="1">
    <citation type="submission" date="2021-11" db="EMBL/GenBank/DDBJ databases">
        <title>Draft genome sequence of Actinomycetospora sp. SF1 isolated from the rhizosphere soil.</title>
        <authorList>
            <person name="Duangmal K."/>
            <person name="Chantavorakit T."/>
        </authorList>
    </citation>
    <scope>NUCLEOTIDE SEQUENCE [LARGE SCALE GENOMIC DNA]</scope>
    <source>
        <strain evidence="2 3">TBRC 5722</strain>
    </source>
</reference>
<evidence type="ECO:0000256" key="1">
    <source>
        <dbReference type="SAM" id="MobiDB-lite"/>
    </source>
</evidence>
<feature type="region of interest" description="Disordered" evidence="1">
    <location>
        <begin position="1"/>
        <end position="32"/>
    </location>
</feature>
<dbReference type="Proteomes" id="UP001199469">
    <property type="component" value="Unassembled WGS sequence"/>
</dbReference>
<name>A0ABS8PIZ4_9PSEU</name>
<gene>
    <name evidence="2" type="ORF">LQ327_33235</name>
</gene>